<dbReference type="Proteomes" id="UP000237632">
    <property type="component" value="Unassembled WGS sequence"/>
</dbReference>
<dbReference type="OMA" id="IVGFDKM"/>
<evidence type="ECO:0000256" key="5">
    <source>
        <dbReference type="ARBA" id="ARBA00023136"/>
    </source>
</evidence>
<gene>
    <name evidence="6" type="ORF">C6T65_05150</name>
</gene>
<protein>
    <submittedName>
        <fullName evidence="6">MFS transporter</fullName>
    </submittedName>
</protein>
<dbReference type="InterPro" id="IPR011701">
    <property type="entry name" value="MFS"/>
</dbReference>
<keyword evidence="5" id="KW-0472">Membrane</keyword>
<dbReference type="RefSeq" id="WP_011882223.1">
    <property type="nucleotide sequence ID" value="NZ_CADESV010000002.1"/>
</dbReference>
<keyword evidence="3" id="KW-0812">Transmembrane</keyword>
<dbReference type="AlphaFoldDB" id="A0A132DP23"/>
<dbReference type="PANTHER" id="PTHR23513">
    <property type="entry name" value="INTEGRAL MEMBRANE EFFLUX PROTEIN-RELATED"/>
    <property type="match status" value="1"/>
</dbReference>
<proteinExistence type="predicted"/>
<evidence type="ECO:0000313" key="7">
    <source>
        <dbReference type="Proteomes" id="UP000237632"/>
    </source>
</evidence>
<accession>A0A132DP23</accession>
<evidence type="ECO:0000256" key="1">
    <source>
        <dbReference type="ARBA" id="ARBA00004651"/>
    </source>
</evidence>
<dbReference type="SUPFAM" id="SSF103473">
    <property type="entry name" value="MFS general substrate transporter"/>
    <property type="match status" value="1"/>
</dbReference>
<dbReference type="InterPro" id="IPR036259">
    <property type="entry name" value="MFS_trans_sf"/>
</dbReference>
<dbReference type="GO" id="GO:0005886">
    <property type="term" value="C:plasma membrane"/>
    <property type="evidence" value="ECO:0007669"/>
    <property type="project" value="UniProtKB-SubCell"/>
</dbReference>
<organism evidence="6 7">
    <name type="scientific">Burkholderia vietnamiensis</name>
    <dbReference type="NCBI Taxonomy" id="60552"/>
    <lineage>
        <taxon>Bacteria</taxon>
        <taxon>Pseudomonadati</taxon>
        <taxon>Pseudomonadota</taxon>
        <taxon>Betaproteobacteria</taxon>
        <taxon>Burkholderiales</taxon>
        <taxon>Burkholderiaceae</taxon>
        <taxon>Burkholderia</taxon>
        <taxon>Burkholderia cepacia complex</taxon>
    </lineage>
</organism>
<dbReference type="CDD" id="cd06173">
    <property type="entry name" value="MFS_MefA_like"/>
    <property type="match status" value="1"/>
</dbReference>
<dbReference type="EMBL" id="PVHK01000032">
    <property type="protein sequence ID" value="PRH43474.1"/>
    <property type="molecule type" value="Genomic_DNA"/>
</dbReference>
<dbReference type="GO" id="GO:0022857">
    <property type="term" value="F:transmembrane transporter activity"/>
    <property type="evidence" value="ECO:0007669"/>
    <property type="project" value="InterPro"/>
</dbReference>
<comment type="caution">
    <text evidence="6">The sequence shown here is derived from an EMBL/GenBank/DDBJ whole genome shotgun (WGS) entry which is preliminary data.</text>
</comment>
<dbReference type="Gene3D" id="1.20.1250.20">
    <property type="entry name" value="MFS general substrate transporter like domains"/>
    <property type="match status" value="1"/>
</dbReference>
<reference evidence="6 7" key="1">
    <citation type="submission" date="2018-03" db="EMBL/GenBank/DDBJ databases">
        <authorList>
            <person name="Nguyen K."/>
            <person name="Fouts D."/>
            <person name="Sutton G."/>
        </authorList>
    </citation>
    <scope>NUCLEOTIDE SEQUENCE [LARGE SCALE GENOMIC DNA]</scope>
    <source>
        <strain evidence="6 7">AU3578</strain>
    </source>
</reference>
<evidence type="ECO:0000256" key="3">
    <source>
        <dbReference type="ARBA" id="ARBA00022692"/>
    </source>
</evidence>
<evidence type="ECO:0000256" key="2">
    <source>
        <dbReference type="ARBA" id="ARBA00022475"/>
    </source>
</evidence>
<evidence type="ECO:0000256" key="4">
    <source>
        <dbReference type="ARBA" id="ARBA00022989"/>
    </source>
</evidence>
<dbReference type="PANTHER" id="PTHR23513:SF6">
    <property type="entry name" value="MAJOR FACILITATOR SUPERFAMILY ASSOCIATED DOMAIN-CONTAINING PROTEIN"/>
    <property type="match status" value="1"/>
</dbReference>
<comment type="subcellular location">
    <subcellularLocation>
        <location evidence="1">Cell membrane</location>
        <topology evidence="1">Multi-pass membrane protein</topology>
    </subcellularLocation>
</comment>
<keyword evidence="2" id="KW-1003">Cell membrane</keyword>
<dbReference type="Pfam" id="PF07690">
    <property type="entry name" value="MFS_1"/>
    <property type="match status" value="1"/>
</dbReference>
<evidence type="ECO:0000313" key="6">
    <source>
        <dbReference type="EMBL" id="PRH43474.1"/>
    </source>
</evidence>
<keyword evidence="4" id="KW-1133">Transmembrane helix</keyword>
<sequence>MIGESRSASLRWFASGLMLGLIAEQTVLFAVPLLIYQRTGSLAYSGIAYAVEWVPALIAYPFAGLFADRLGGRRLFRYANRVRMTCLTIAVAACFAMPSATIIALMVNSVFLSLLIAPVRMSVEKTVPMLADGGKLSDLQSLVQNVELLAMALGPALAAGLAQWLGKLPLLLVAAAGFALAAWCWRELPASPRGTAHGRVRHDLVLGWRLLIANRPVVLLALVNFAINLAFAIAASANAYLVTGVFRASDSVFGLMNTGAGVLGLLNLLLIPKLTRSWSIYRLGAGGFALMCTGLVCMGLAQGVWVYVIAFLGAMAGAAWYNVFNRTLRVRAIEREHLGKVIGPFYLINGLSYPLAGVLTASVGPVLGIQHILLFMAVMLSGPGAWVLWVTSRLFRKRVDAPQPADEVCEGAEPLPEAADRA</sequence>
<name>A0A132DP23_BURVI</name>